<dbReference type="EMBL" id="SNRW01002987">
    <property type="protein sequence ID" value="KAA6391122.1"/>
    <property type="molecule type" value="Genomic_DNA"/>
</dbReference>
<dbReference type="GO" id="GO:0008023">
    <property type="term" value="C:transcription elongation factor complex"/>
    <property type="evidence" value="ECO:0007669"/>
    <property type="project" value="TreeGrafter"/>
</dbReference>
<proteinExistence type="predicted"/>
<dbReference type="OrthoDB" id="343921at2759"/>
<sequence length="402" mass="46690">TMKLSSCLVQTLPSLLIDWTREDIFSMNQQKMTFGHLREPMQFIQLIWEYEKAKAKDQIKSLKGSLSLLKECEDNKEEQNLSKIQLQKDKENEKEFDNLNVNESIDEEKEYEKKIESELTDSIEDEKININQEQSDEDQPIKLPYFTTYQIPSSPQSNEQLKKQLRQRIQNEIIRKLDIANIRIETELQTTEDIQTLLSELRSARGDILKMIQLSPTRSEMQNMYNILIKSSGVVKQSNVVNTTQVMKDLEKLLKADNITQQQINEVVRNYYYERVERDAFIREYVREVTLPHATVTTIPTALGSKQIDAFHPLYAPVNCLQDKPIADIAPQNREAFMILGKAHEDKLLSVTVSASREAKLNAMNKLIKKLSQDNYLDNNEEEAQIFIMTMRTSFFSIGRIG</sequence>
<dbReference type="GO" id="GO:0042393">
    <property type="term" value="F:histone binding"/>
    <property type="evidence" value="ECO:0007669"/>
    <property type="project" value="TreeGrafter"/>
</dbReference>
<gene>
    <name evidence="1" type="ORF">EZS28_013349</name>
</gene>
<reference evidence="1 2" key="1">
    <citation type="submission" date="2019-03" db="EMBL/GenBank/DDBJ databases">
        <title>Single cell metagenomics reveals metabolic interactions within the superorganism composed of flagellate Streblomastix strix and complex community of Bacteroidetes bacteria on its surface.</title>
        <authorList>
            <person name="Treitli S.C."/>
            <person name="Kolisko M."/>
            <person name="Husnik F."/>
            <person name="Keeling P."/>
            <person name="Hampl V."/>
        </authorList>
    </citation>
    <scope>NUCLEOTIDE SEQUENCE [LARGE SCALE GENOMIC DNA]</scope>
    <source>
        <strain evidence="1">ST1C</strain>
    </source>
</reference>
<dbReference type="InterPro" id="IPR023323">
    <property type="entry name" value="Tex-like_dom_sf"/>
</dbReference>
<evidence type="ECO:0000313" key="2">
    <source>
        <dbReference type="Proteomes" id="UP000324800"/>
    </source>
</evidence>
<dbReference type="SUPFAM" id="SSF158832">
    <property type="entry name" value="Tex N-terminal region-like"/>
    <property type="match status" value="1"/>
</dbReference>
<dbReference type="PANTHER" id="PTHR10145:SF6">
    <property type="entry name" value="TRANSCRIPTION ELONGATION FACTOR SPT6"/>
    <property type="match status" value="1"/>
</dbReference>
<dbReference type="GO" id="GO:0034728">
    <property type="term" value="P:nucleosome organization"/>
    <property type="evidence" value="ECO:0007669"/>
    <property type="project" value="TreeGrafter"/>
</dbReference>
<comment type="caution">
    <text evidence="1">The sequence shown here is derived from an EMBL/GenBank/DDBJ whole genome shotgun (WGS) entry which is preliminary data.</text>
</comment>
<accession>A0A5J4W9D6</accession>
<organism evidence="1 2">
    <name type="scientific">Streblomastix strix</name>
    <dbReference type="NCBI Taxonomy" id="222440"/>
    <lineage>
        <taxon>Eukaryota</taxon>
        <taxon>Metamonada</taxon>
        <taxon>Preaxostyla</taxon>
        <taxon>Oxymonadida</taxon>
        <taxon>Streblomastigidae</taxon>
        <taxon>Streblomastix</taxon>
    </lineage>
</organism>
<protein>
    <submittedName>
        <fullName evidence="1">Uncharacterized protein</fullName>
    </submittedName>
</protein>
<dbReference type="PANTHER" id="PTHR10145">
    <property type="entry name" value="TRANSCRIPTION ELONGATION FACTOR SPT6"/>
    <property type="match status" value="1"/>
</dbReference>
<dbReference type="GO" id="GO:0140673">
    <property type="term" value="P:transcription elongation-coupled chromatin remodeling"/>
    <property type="evidence" value="ECO:0007669"/>
    <property type="project" value="InterPro"/>
</dbReference>
<dbReference type="Proteomes" id="UP000324800">
    <property type="component" value="Unassembled WGS sequence"/>
</dbReference>
<evidence type="ECO:0000313" key="1">
    <source>
        <dbReference type="EMBL" id="KAA6391122.1"/>
    </source>
</evidence>
<dbReference type="GO" id="GO:0031491">
    <property type="term" value="F:nucleosome binding"/>
    <property type="evidence" value="ECO:0007669"/>
    <property type="project" value="TreeGrafter"/>
</dbReference>
<feature type="non-terminal residue" evidence="1">
    <location>
        <position position="1"/>
    </location>
</feature>
<dbReference type="InterPro" id="IPR017072">
    <property type="entry name" value="TF_Spt6"/>
</dbReference>
<dbReference type="AlphaFoldDB" id="A0A5J4W9D6"/>
<dbReference type="Gene3D" id="1.10.3500.10">
    <property type="entry name" value="Tex N-terminal region-like"/>
    <property type="match status" value="1"/>
</dbReference>
<name>A0A5J4W9D6_9EUKA</name>